<feature type="transmembrane region" description="Helical" evidence="6">
    <location>
        <begin position="352"/>
        <end position="376"/>
    </location>
</feature>
<dbReference type="Pfam" id="PF07690">
    <property type="entry name" value="MFS_1"/>
    <property type="match status" value="1"/>
</dbReference>
<feature type="transmembrane region" description="Helical" evidence="6">
    <location>
        <begin position="424"/>
        <end position="447"/>
    </location>
</feature>
<dbReference type="Proteomes" id="UP001431019">
    <property type="component" value="Unassembled WGS sequence"/>
</dbReference>
<proteinExistence type="predicted"/>
<feature type="transmembrane region" description="Helical" evidence="6">
    <location>
        <begin position="103"/>
        <end position="124"/>
    </location>
</feature>
<evidence type="ECO:0000256" key="6">
    <source>
        <dbReference type="SAM" id="Phobius"/>
    </source>
</evidence>
<dbReference type="InterPro" id="IPR036259">
    <property type="entry name" value="MFS_trans_sf"/>
</dbReference>
<evidence type="ECO:0000256" key="4">
    <source>
        <dbReference type="ARBA" id="ARBA00022989"/>
    </source>
</evidence>
<organism evidence="8 9">
    <name type="scientific">Paraburkholderia sejongensis</name>
    <dbReference type="NCBI Taxonomy" id="2886946"/>
    <lineage>
        <taxon>Bacteria</taxon>
        <taxon>Pseudomonadati</taxon>
        <taxon>Pseudomonadota</taxon>
        <taxon>Betaproteobacteria</taxon>
        <taxon>Burkholderiales</taxon>
        <taxon>Burkholderiaceae</taxon>
        <taxon>Paraburkholderia</taxon>
    </lineage>
</organism>
<dbReference type="PANTHER" id="PTHR42718:SF9">
    <property type="entry name" value="MAJOR FACILITATOR SUPERFAMILY MULTIDRUG TRANSPORTER MFSC"/>
    <property type="match status" value="1"/>
</dbReference>
<dbReference type="SUPFAM" id="SSF103473">
    <property type="entry name" value="MFS general substrate transporter"/>
    <property type="match status" value="1"/>
</dbReference>
<feature type="transmembrane region" description="Helical" evidence="6">
    <location>
        <begin position="299"/>
        <end position="316"/>
    </location>
</feature>
<feature type="transmembrane region" description="Helical" evidence="6">
    <location>
        <begin position="388"/>
        <end position="412"/>
    </location>
</feature>
<name>A0ABS8K1X4_9BURK</name>
<evidence type="ECO:0000313" key="8">
    <source>
        <dbReference type="EMBL" id="MCC8396000.1"/>
    </source>
</evidence>
<sequence>MSREQRGTLTAAGLGFVVVLLDVSAVNVALGALRYRFATDISGLQWVVNAYTLAFASLLLTTGTLGDRLGAKRIFAIGFVVFTLASIACGLANTLSWLVAARVIQGIGAALLVPNSLAMLRQAFPDTEQRNRAVGWWGALGAIALAAGPVLGGLLVTQVGWRSIFLINLPIGVAGVVLAIRYAAAAVTTPGRGIDFPGQLTAVFVLIGVTVSLTEAAQLGWHHPLVYGGLLVSTAFTMLFLWLESSSAEPMLPLQLFRTATFSTATVAGVIVNFAYYGLIFVFSLFFQQEQLLSAQQTGFAFLPMTVVLMGVNILASRLLGRLGAKRLMIAGMLIAASGYLLLLPVSISGSYWTLVVPMVIAASGIAVIVPTMTNVTLSSVAGSRSGIAAGILNCARQIGGLLGVAVFGYLVRDSRPDAFLRGMHLSLTIAATTLLCGAVMCLYGIAVHRQVSSEASCKALGSGS</sequence>
<comment type="caution">
    <text evidence="8">The sequence shown here is derived from an EMBL/GenBank/DDBJ whole genome shotgun (WGS) entry which is preliminary data.</text>
</comment>
<reference evidence="8 9" key="1">
    <citation type="submission" date="2021-11" db="EMBL/GenBank/DDBJ databases">
        <authorList>
            <person name="Oh E.-T."/>
            <person name="Kim S.-B."/>
        </authorList>
    </citation>
    <scope>NUCLEOTIDE SEQUENCE [LARGE SCALE GENOMIC DNA]</scope>
    <source>
        <strain evidence="8 9">MMS20-SJTR3</strain>
    </source>
</reference>
<keyword evidence="9" id="KW-1185">Reference proteome</keyword>
<gene>
    <name evidence="8" type="ORF">LJ656_25775</name>
</gene>
<dbReference type="PANTHER" id="PTHR42718">
    <property type="entry name" value="MAJOR FACILITATOR SUPERFAMILY MULTIDRUG TRANSPORTER MFSC"/>
    <property type="match status" value="1"/>
</dbReference>
<feature type="transmembrane region" description="Helical" evidence="6">
    <location>
        <begin position="264"/>
        <end position="287"/>
    </location>
</feature>
<feature type="domain" description="Major facilitator superfamily (MFS) profile" evidence="7">
    <location>
        <begin position="8"/>
        <end position="450"/>
    </location>
</feature>
<keyword evidence="5 6" id="KW-0472">Membrane</keyword>
<evidence type="ECO:0000256" key="3">
    <source>
        <dbReference type="ARBA" id="ARBA00022692"/>
    </source>
</evidence>
<dbReference type="RefSeq" id="WP_230512352.1">
    <property type="nucleotide sequence ID" value="NZ_JAJITD010000015.1"/>
</dbReference>
<dbReference type="PROSITE" id="PS50850">
    <property type="entry name" value="MFS"/>
    <property type="match status" value="1"/>
</dbReference>
<dbReference type="InterPro" id="IPR011701">
    <property type="entry name" value="MFS"/>
</dbReference>
<accession>A0ABS8K1X4</accession>
<feature type="transmembrane region" description="Helical" evidence="6">
    <location>
        <begin position="41"/>
        <end position="62"/>
    </location>
</feature>
<keyword evidence="3 6" id="KW-0812">Transmembrane</keyword>
<feature type="transmembrane region" description="Helical" evidence="6">
    <location>
        <begin position="328"/>
        <end position="346"/>
    </location>
</feature>
<keyword evidence="2" id="KW-0813">Transport</keyword>
<evidence type="ECO:0000256" key="1">
    <source>
        <dbReference type="ARBA" id="ARBA00004141"/>
    </source>
</evidence>
<dbReference type="CDD" id="cd17321">
    <property type="entry name" value="MFS_MMR_MDR_like"/>
    <property type="match status" value="1"/>
</dbReference>
<keyword evidence="4 6" id="KW-1133">Transmembrane helix</keyword>
<dbReference type="InterPro" id="IPR020846">
    <property type="entry name" value="MFS_dom"/>
</dbReference>
<feature type="transmembrane region" description="Helical" evidence="6">
    <location>
        <begin position="163"/>
        <end position="184"/>
    </location>
</feature>
<evidence type="ECO:0000256" key="5">
    <source>
        <dbReference type="ARBA" id="ARBA00023136"/>
    </source>
</evidence>
<evidence type="ECO:0000259" key="7">
    <source>
        <dbReference type="PROSITE" id="PS50850"/>
    </source>
</evidence>
<feature type="transmembrane region" description="Helical" evidence="6">
    <location>
        <begin position="136"/>
        <end position="157"/>
    </location>
</feature>
<feature type="transmembrane region" description="Helical" evidence="6">
    <location>
        <begin position="225"/>
        <end position="243"/>
    </location>
</feature>
<evidence type="ECO:0000256" key="2">
    <source>
        <dbReference type="ARBA" id="ARBA00022448"/>
    </source>
</evidence>
<dbReference type="Gene3D" id="1.20.1250.20">
    <property type="entry name" value="MFS general substrate transporter like domains"/>
    <property type="match status" value="1"/>
</dbReference>
<dbReference type="Gene3D" id="1.20.1720.10">
    <property type="entry name" value="Multidrug resistance protein D"/>
    <property type="match status" value="1"/>
</dbReference>
<feature type="transmembrane region" description="Helical" evidence="6">
    <location>
        <begin position="196"/>
        <end position="213"/>
    </location>
</feature>
<comment type="subcellular location">
    <subcellularLocation>
        <location evidence="1">Membrane</location>
        <topology evidence="1">Multi-pass membrane protein</topology>
    </subcellularLocation>
</comment>
<dbReference type="EMBL" id="JAJITD010000015">
    <property type="protein sequence ID" value="MCC8396000.1"/>
    <property type="molecule type" value="Genomic_DNA"/>
</dbReference>
<feature type="transmembrane region" description="Helical" evidence="6">
    <location>
        <begin position="74"/>
        <end position="97"/>
    </location>
</feature>
<protein>
    <submittedName>
        <fullName evidence="8">MFS transporter</fullName>
    </submittedName>
</protein>
<evidence type="ECO:0000313" key="9">
    <source>
        <dbReference type="Proteomes" id="UP001431019"/>
    </source>
</evidence>